<keyword evidence="1" id="KW-0472">Membrane</keyword>
<dbReference type="AlphaFoldDB" id="L8GKE4"/>
<organism evidence="3 4">
    <name type="scientific">Acanthamoeba castellanii (strain ATCC 30010 / Neff)</name>
    <dbReference type="NCBI Taxonomy" id="1257118"/>
    <lineage>
        <taxon>Eukaryota</taxon>
        <taxon>Amoebozoa</taxon>
        <taxon>Discosea</taxon>
        <taxon>Longamoebia</taxon>
        <taxon>Centramoebida</taxon>
        <taxon>Acanthamoebidae</taxon>
        <taxon>Acanthamoeba</taxon>
    </lineage>
</organism>
<evidence type="ECO:0000256" key="1">
    <source>
        <dbReference type="SAM" id="Phobius"/>
    </source>
</evidence>
<dbReference type="EMBL" id="KB008097">
    <property type="protein sequence ID" value="ELR13188.1"/>
    <property type="molecule type" value="Genomic_DNA"/>
</dbReference>
<gene>
    <name evidence="3" type="ORF">ACA1_100030</name>
</gene>
<feature type="transmembrane region" description="Helical" evidence="1">
    <location>
        <begin position="276"/>
        <end position="295"/>
    </location>
</feature>
<dbReference type="RefSeq" id="XP_004335201.1">
    <property type="nucleotide sequence ID" value="XM_004335153.1"/>
</dbReference>
<dbReference type="KEGG" id="acan:ACA1_100030"/>
<feature type="transmembrane region" description="Helical" evidence="1">
    <location>
        <begin position="307"/>
        <end position="325"/>
    </location>
</feature>
<evidence type="ECO:0000313" key="3">
    <source>
        <dbReference type="EMBL" id="ELR13188.1"/>
    </source>
</evidence>
<feature type="transmembrane region" description="Helical" evidence="1">
    <location>
        <begin position="225"/>
        <end position="256"/>
    </location>
</feature>
<evidence type="ECO:0000313" key="4">
    <source>
        <dbReference type="Proteomes" id="UP000011083"/>
    </source>
</evidence>
<evidence type="ECO:0000256" key="2">
    <source>
        <dbReference type="SAM" id="SignalP"/>
    </source>
</evidence>
<dbReference type="PROSITE" id="PS51257">
    <property type="entry name" value="PROKAR_LIPOPROTEIN"/>
    <property type="match status" value="1"/>
</dbReference>
<keyword evidence="2" id="KW-0732">Signal</keyword>
<keyword evidence="1" id="KW-0812">Transmembrane</keyword>
<feature type="transmembrane region" description="Helical" evidence="1">
    <location>
        <begin position="550"/>
        <end position="575"/>
    </location>
</feature>
<dbReference type="GeneID" id="14913758"/>
<feature type="signal peptide" evidence="2">
    <location>
        <begin position="1"/>
        <end position="28"/>
    </location>
</feature>
<protein>
    <submittedName>
        <fullName evidence="3">Uncharacterized protein</fullName>
    </submittedName>
</protein>
<sequence length="599" mass="61772">MKTVDASMPRVAVAVVVLVALLVGQSWASCSAGTSQLGGAAPSATQQTLAQGFRVNSPILLSGFTPRLVSTLGTGSITTAQIYFDAGAEGQTTGTQPGEVVASGHFTVSGVSFDEGSTATQTLPAGGGGSGYIALEPGLYWLVLQVPSTLAWTHGSTPEQSSAEPVVFAGLLQQTSAGGWADAAFGESLAATSAYVSFTGCLAPSPSPRRRPHHRLRRRRRAGPVADNVAVAVVIIFAFAIGLRSSAGPVAVAFAIAEPFVYGPRGHLPYPLGQRVGFGGAVGCGLVAAVVPLGVNVTASFDLKKPGVSLLALGLAGVNLTFVAVELGNATVPLGDYEVSNRTETDTNGAELTSYVYKAAAADDSTEVAQGYTFHDRAATGQFEGIVFDIDPMSFKWTANLTALGAPGAALGPFVLRYTISGTAASPDPLEGDVTVQLDTPQSDITTYVLPLTTTITANATTTTTKTVVAQVQLFDRAMVDGAWAAVTHSVVRTSAPGAARPVYVMELRLPAYTQSLHYDPSLNLGALLGASDRDGGIGSDGDGGDNMGLIIGVAVAIPLAVVFVVAAIAAVVTFTWHRKRRARKANLKRRSVINFHDL</sequence>
<dbReference type="VEuPathDB" id="AmoebaDB:ACA1_100030"/>
<dbReference type="Proteomes" id="UP000011083">
    <property type="component" value="Unassembled WGS sequence"/>
</dbReference>
<keyword evidence="1" id="KW-1133">Transmembrane helix</keyword>
<proteinExistence type="predicted"/>
<keyword evidence="4" id="KW-1185">Reference proteome</keyword>
<accession>L8GKE4</accession>
<name>L8GKE4_ACACF</name>
<reference evidence="3 4" key="1">
    <citation type="journal article" date="2013" name="Genome Biol.">
        <title>Genome of Acanthamoeba castellanii highlights extensive lateral gene transfer and early evolution of tyrosine kinase signaling.</title>
        <authorList>
            <person name="Clarke M."/>
            <person name="Lohan A.J."/>
            <person name="Liu B."/>
            <person name="Lagkouvardos I."/>
            <person name="Roy S."/>
            <person name="Zafar N."/>
            <person name="Bertelli C."/>
            <person name="Schilde C."/>
            <person name="Kianianmomeni A."/>
            <person name="Burglin T.R."/>
            <person name="Frech C."/>
            <person name="Turcotte B."/>
            <person name="Kopec K.O."/>
            <person name="Synnott J.M."/>
            <person name="Choo C."/>
            <person name="Paponov I."/>
            <person name="Finkler A."/>
            <person name="Soon Heng Tan C."/>
            <person name="Hutchins A.P."/>
            <person name="Weinmeier T."/>
            <person name="Rattei T."/>
            <person name="Chu J.S."/>
            <person name="Gimenez G."/>
            <person name="Irimia M."/>
            <person name="Rigden D.J."/>
            <person name="Fitzpatrick D.A."/>
            <person name="Lorenzo-Morales J."/>
            <person name="Bateman A."/>
            <person name="Chiu C.H."/>
            <person name="Tang P."/>
            <person name="Hegemann P."/>
            <person name="Fromm H."/>
            <person name="Raoult D."/>
            <person name="Greub G."/>
            <person name="Miranda-Saavedra D."/>
            <person name="Chen N."/>
            <person name="Nash P."/>
            <person name="Ginger M.L."/>
            <person name="Horn M."/>
            <person name="Schaap P."/>
            <person name="Caler L."/>
            <person name="Loftus B."/>
        </authorList>
    </citation>
    <scope>NUCLEOTIDE SEQUENCE [LARGE SCALE GENOMIC DNA]</scope>
    <source>
        <strain evidence="3 4">Neff</strain>
    </source>
</reference>
<feature type="chain" id="PRO_5003989829" evidence="2">
    <location>
        <begin position="29"/>
        <end position="599"/>
    </location>
</feature>